<evidence type="ECO:0000259" key="1">
    <source>
        <dbReference type="Pfam" id="PF13649"/>
    </source>
</evidence>
<dbReference type="InParanoid" id="G0N6Q9"/>
<dbReference type="SUPFAM" id="SSF53335">
    <property type="entry name" value="S-adenosyl-L-methionine-dependent methyltransferases"/>
    <property type="match status" value="1"/>
</dbReference>
<dbReference type="FunCoup" id="G0N6Q9">
    <property type="interactions" value="54"/>
</dbReference>
<feature type="domain" description="Methyltransferase" evidence="1">
    <location>
        <begin position="41"/>
        <end position="140"/>
    </location>
</feature>
<dbReference type="InterPro" id="IPR029063">
    <property type="entry name" value="SAM-dependent_MTases_sf"/>
</dbReference>
<evidence type="ECO:0000313" key="2">
    <source>
        <dbReference type="EMBL" id="EGT53821.1"/>
    </source>
</evidence>
<dbReference type="CDD" id="cd02440">
    <property type="entry name" value="AdoMet_MTases"/>
    <property type="match status" value="1"/>
</dbReference>
<dbReference type="Pfam" id="PF13649">
    <property type="entry name" value="Methyltransf_25"/>
    <property type="match status" value="1"/>
</dbReference>
<dbReference type="PANTHER" id="PTHR43591">
    <property type="entry name" value="METHYLTRANSFERASE"/>
    <property type="match status" value="1"/>
</dbReference>
<sequence length="254" mass="28359">MTDEFPSEAYTEAQQKWLGRDHLITPTIKKAFGDILNEQKVLDVGCGNGHYSFDFLRWGARHVVGIDNSEEMIQICNSTLKGNPEFTESIEFYKADITNFSLKSTDFDVATAFFVLQFLHSKHDLELAIKNISRHLKSGGTLFGLIPNGVEGVKPPENMGVKLGAQIQKTPGSAFVDGEVVGINFYTNGEVCGSSKIALHSREFYEKCFQDSGFSSIEWIAPHFTEHAEALLGKEFCDQFLNPPCDIMFKCVKL</sequence>
<evidence type="ECO:0000313" key="3">
    <source>
        <dbReference type="Proteomes" id="UP000008068"/>
    </source>
</evidence>
<reference evidence="3" key="1">
    <citation type="submission" date="2011-07" db="EMBL/GenBank/DDBJ databases">
        <authorList>
            <consortium name="Caenorhabditis brenneri Sequencing and Analysis Consortium"/>
            <person name="Wilson R.K."/>
        </authorList>
    </citation>
    <scope>NUCLEOTIDE SEQUENCE [LARGE SCALE GENOMIC DNA]</scope>
    <source>
        <strain evidence="3">PB2801</strain>
    </source>
</reference>
<gene>
    <name evidence="2" type="ORF">CAEBREN_14848</name>
</gene>
<dbReference type="InterPro" id="IPR041698">
    <property type="entry name" value="Methyltransf_25"/>
</dbReference>
<accession>G0N6Q9</accession>
<dbReference type="Proteomes" id="UP000008068">
    <property type="component" value="Unassembled WGS sequence"/>
</dbReference>
<name>G0N6Q9_CAEBE</name>
<dbReference type="HOGENOM" id="CLU_049749_3_2_1"/>
<dbReference type="OrthoDB" id="66144at2759"/>
<dbReference type="eggNOG" id="ENOG502SDNW">
    <property type="taxonomic scope" value="Eukaryota"/>
</dbReference>
<dbReference type="Gene3D" id="3.40.50.150">
    <property type="entry name" value="Vaccinia Virus protein VP39"/>
    <property type="match status" value="1"/>
</dbReference>
<dbReference type="EMBL" id="GL379844">
    <property type="protein sequence ID" value="EGT53821.1"/>
    <property type="molecule type" value="Genomic_DNA"/>
</dbReference>
<proteinExistence type="predicted"/>
<protein>
    <recommendedName>
        <fullName evidence="1">Methyltransferase domain-containing protein</fullName>
    </recommendedName>
</protein>
<dbReference type="OMA" id="NGHYSFD"/>
<dbReference type="AlphaFoldDB" id="G0N6Q9"/>
<keyword evidence="3" id="KW-1185">Reference proteome</keyword>
<dbReference type="STRING" id="135651.G0N6Q9"/>
<organism evidence="3">
    <name type="scientific">Caenorhabditis brenneri</name>
    <name type="common">Nematode worm</name>
    <dbReference type="NCBI Taxonomy" id="135651"/>
    <lineage>
        <taxon>Eukaryota</taxon>
        <taxon>Metazoa</taxon>
        <taxon>Ecdysozoa</taxon>
        <taxon>Nematoda</taxon>
        <taxon>Chromadorea</taxon>
        <taxon>Rhabditida</taxon>
        <taxon>Rhabditina</taxon>
        <taxon>Rhabditomorpha</taxon>
        <taxon>Rhabditoidea</taxon>
        <taxon>Rhabditidae</taxon>
        <taxon>Peloderinae</taxon>
        <taxon>Caenorhabditis</taxon>
    </lineage>
</organism>